<feature type="domain" description="ABC transmembrane type-1" evidence="8">
    <location>
        <begin position="145"/>
        <end position="334"/>
    </location>
</feature>
<feature type="transmembrane region" description="Helical" evidence="7">
    <location>
        <begin position="86"/>
        <end position="106"/>
    </location>
</feature>
<dbReference type="SUPFAM" id="SSF161098">
    <property type="entry name" value="MetI-like"/>
    <property type="match status" value="1"/>
</dbReference>
<name>E3H8S2_ILYPC</name>
<dbReference type="InterPro" id="IPR035906">
    <property type="entry name" value="MetI-like_sf"/>
</dbReference>
<evidence type="ECO:0000256" key="1">
    <source>
        <dbReference type="ARBA" id="ARBA00004651"/>
    </source>
</evidence>
<dbReference type="PANTHER" id="PTHR43386:SF1">
    <property type="entry name" value="D,D-DIPEPTIDE TRANSPORT SYSTEM PERMEASE PROTEIN DDPC-RELATED"/>
    <property type="match status" value="1"/>
</dbReference>
<keyword evidence="5 7" id="KW-1133">Transmembrane helix</keyword>
<dbReference type="Gene3D" id="1.10.3720.10">
    <property type="entry name" value="MetI-like"/>
    <property type="match status" value="1"/>
</dbReference>
<feature type="transmembrane region" description="Helical" evidence="7">
    <location>
        <begin position="12"/>
        <end position="31"/>
    </location>
</feature>
<evidence type="ECO:0000259" key="8">
    <source>
        <dbReference type="PROSITE" id="PS50928"/>
    </source>
</evidence>
<comment type="similarity">
    <text evidence="7">Belongs to the binding-protein-dependent transport system permease family.</text>
</comment>
<dbReference type="Pfam" id="PF00528">
    <property type="entry name" value="BPD_transp_1"/>
    <property type="match status" value="1"/>
</dbReference>
<keyword evidence="10" id="KW-1185">Reference proteome</keyword>
<evidence type="ECO:0000256" key="4">
    <source>
        <dbReference type="ARBA" id="ARBA00022692"/>
    </source>
</evidence>
<dbReference type="PANTHER" id="PTHR43386">
    <property type="entry name" value="OLIGOPEPTIDE TRANSPORT SYSTEM PERMEASE PROTEIN APPC"/>
    <property type="match status" value="1"/>
</dbReference>
<evidence type="ECO:0000256" key="7">
    <source>
        <dbReference type="RuleBase" id="RU363032"/>
    </source>
</evidence>
<dbReference type="AlphaFoldDB" id="E3H8S2"/>
<feature type="transmembrane region" description="Helical" evidence="7">
    <location>
        <begin position="207"/>
        <end position="227"/>
    </location>
</feature>
<dbReference type="Proteomes" id="UP000006875">
    <property type="component" value="Chromosome"/>
</dbReference>
<dbReference type="EMBL" id="CP002281">
    <property type="protein sequence ID" value="ADO83336.1"/>
    <property type="molecule type" value="Genomic_DNA"/>
</dbReference>
<sequence length="347" mass="38594">MKNIIKKNYLHIIILTLNVFFLFIFVKKALLNTDTKISYLSFVLFTVLYSIVFRKKMLMEKIREQEQIKSKWDMALKKLKKNKNSMLGLGIITLMIYIVMLAPFLATYNPVEIDWSSISQGPSKAHWFGTDEFGRDLFSRTLYGSRVAMGVGVLAVMINSLIGTILGLTAGYYGGKVDNIIMRIVEIWNSIPFILLAIVLMSTFGTGLINLIIVVSLTGIMGFVRVVRSSVLLVKEMDYVSAARVMAIPDLHIITKHILPNCIGPIIVLSTLRIGDIILTVAGLSFLGLGIQPPTSSWGQMLSSGQQYLSVNVWMSVIPGICILLTVFGFNLFGDGLRDALDSKLID</sequence>
<evidence type="ECO:0000256" key="6">
    <source>
        <dbReference type="ARBA" id="ARBA00023136"/>
    </source>
</evidence>
<keyword evidence="4 7" id="KW-0812">Transmembrane</keyword>
<dbReference type="GO" id="GO:0005886">
    <property type="term" value="C:plasma membrane"/>
    <property type="evidence" value="ECO:0007669"/>
    <property type="project" value="UniProtKB-SubCell"/>
</dbReference>
<evidence type="ECO:0000256" key="5">
    <source>
        <dbReference type="ARBA" id="ARBA00022989"/>
    </source>
</evidence>
<evidence type="ECO:0000256" key="3">
    <source>
        <dbReference type="ARBA" id="ARBA00022475"/>
    </source>
</evidence>
<evidence type="ECO:0000313" key="10">
    <source>
        <dbReference type="Proteomes" id="UP000006875"/>
    </source>
</evidence>
<evidence type="ECO:0000256" key="2">
    <source>
        <dbReference type="ARBA" id="ARBA00022448"/>
    </source>
</evidence>
<dbReference type="Pfam" id="PF12911">
    <property type="entry name" value="OppC_N"/>
    <property type="match status" value="1"/>
</dbReference>
<dbReference type="GO" id="GO:0055085">
    <property type="term" value="P:transmembrane transport"/>
    <property type="evidence" value="ECO:0007669"/>
    <property type="project" value="InterPro"/>
</dbReference>
<dbReference type="STRING" id="572544.Ilyop_1557"/>
<dbReference type="InterPro" id="IPR000515">
    <property type="entry name" value="MetI-like"/>
</dbReference>
<dbReference type="InterPro" id="IPR025966">
    <property type="entry name" value="OppC_N"/>
</dbReference>
<keyword evidence="3" id="KW-1003">Cell membrane</keyword>
<reference evidence="9 10" key="1">
    <citation type="journal article" date="2010" name="Stand. Genomic Sci.">
        <title>Complete genome sequence of Ilyobacter polytropus type strain (CuHbu1).</title>
        <authorList>
            <person name="Sikorski J."/>
            <person name="Chertkov O."/>
            <person name="Lapidus A."/>
            <person name="Nolan M."/>
            <person name="Lucas S."/>
            <person name="Del Rio T.G."/>
            <person name="Tice H."/>
            <person name="Cheng J.F."/>
            <person name="Tapia R."/>
            <person name="Han C."/>
            <person name="Goodwin L."/>
            <person name="Pitluck S."/>
            <person name="Liolios K."/>
            <person name="Ivanova N."/>
            <person name="Mavromatis K."/>
            <person name="Mikhailova N."/>
            <person name="Pati A."/>
            <person name="Chen A."/>
            <person name="Palaniappan K."/>
            <person name="Land M."/>
            <person name="Hauser L."/>
            <person name="Chang Y.J."/>
            <person name="Jeffries C.D."/>
            <person name="Brambilla E."/>
            <person name="Yasawong M."/>
            <person name="Rohde M."/>
            <person name="Pukall R."/>
            <person name="Spring S."/>
            <person name="Goker M."/>
            <person name="Woyke T."/>
            <person name="Bristow J."/>
            <person name="Eisen J.A."/>
            <person name="Markowitz V."/>
            <person name="Hugenholtz P."/>
            <person name="Kyrpides N.C."/>
            <person name="Klenk H.P."/>
        </authorList>
    </citation>
    <scope>NUCLEOTIDE SEQUENCE [LARGE SCALE GENOMIC DNA]</scope>
    <source>
        <strain evidence="10">ATCC 51220 / DSM 2926 / LMG 16218 / CuHBu1</strain>
    </source>
</reference>
<proteinExistence type="inferred from homology"/>
<dbReference type="CDD" id="cd06261">
    <property type="entry name" value="TM_PBP2"/>
    <property type="match status" value="1"/>
</dbReference>
<evidence type="ECO:0000313" key="9">
    <source>
        <dbReference type="EMBL" id="ADO83336.1"/>
    </source>
</evidence>
<keyword evidence="6 7" id="KW-0472">Membrane</keyword>
<gene>
    <name evidence="9" type="ordered locus">Ilyop_1557</name>
</gene>
<accession>E3H8S2</accession>
<feature type="transmembrane region" description="Helical" evidence="7">
    <location>
        <begin position="266"/>
        <end position="291"/>
    </location>
</feature>
<dbReference type="InterPro" id="IPR050366">
    <property type="entry name" value="BP-dependent_transpt_permease"/>
</dbReference>
<feature type="transmembrane region" description="Helical" evidence="7">
    <location>
        <begin position="147"/>
        <end position="168"/>
    </location>
</feature>
<feature type="transmembrane region" description="Helical" evidence="7">
    <location>
        <begin position="37"/>
        <end position="53"/>
    </location>
</feature>
<feature type="transmembrane region" description="Helical" evidence="7">
    <location>
        <begin position="180"/>
        <end position="201"/>
    </location>
</feature>
<keyword evidence="2 7" id="KW-0813">Transport</keyword>
<dbReference type="eggNOG" id="COG1173">
    <property type="taxonomic scope" value="Bacteria"/>
</dbReference>
<protein>
    <submittedName>
        <fullName evidence="9">Binding-protein-dependent transport systems inner membrane component</fullName>
    </submittedName>
</protein>
<comment type="subcellular location">
    <subcellularLocation>
        <location evidence="1 7">Cell membrane</location>
        <topology evidence="1 7">Multi-pass membrane protein</topology>
    </subcellularLocation>
</comment>
<dbReference type="PROSITE" id="PS50928">
    <property type="entry name" value="ABC_TM1"/>
    <property type="match status" value="1"/>
</dbReference>
<feature type="transmembrane region" description="Helical" evidence="7">
    <location>
        <begin position="311"/>
        <end position="334"/>
    </location>
</feature>
<organism evidence="9 10">
    <name type="scientific">Ilyobacter polytropus (strain ATCC 51220 / DSM 2926 / LMG 16218 / CuHBu1)</name>
    <dbReference type="NCBI Taxonomy" id="572544"/>
    <lineage>
        <taxon>Bacteria</taxon>
        <taxon>Fusobacteriati</taxon>
        <taxon>Fusobacteriota</taxon>
        <taxon>Fusobacteriia</taxon>
        <taxon>Fusobacteriales</taxon>
        <taxon>Fusobacteriaceae</taxon>
        <taxon>Ilyobacter</taxon>
    </lineage>
</organism>
<dbReference type="HOGENOM" id="CLU_028518_1_1_0"/>
<dbReference type="KEGG" id="ipo:Ilyop_1557"/>